<gene>
    <name evidence="2" type="ORF">AVEN_83457_1</name>
</gene>
<keyword evidence="3" id="KW-1185">Reference proteome</keyword>
<comment type="caution">
    <text evidence="2">The sequence shown here is derived from an EMBL/GenBank/DDBJ whole genome shotgun (WGS) entry which is preliminary data.</text>
</comment>
<reference evidence="2 3" key="1">
    <citation type="journal article" date="2019" name="Sci. Rep.">
        <title>Orb-weaving spider Araneus ventricosus genome elucidates the spidroin gene catalogue.</title>
        <authorList>
            <person name="Kono N."/>
            <person name="Nakamura H."/>
            <person name="Ohtoshi R."/>
            <person name="Moran D.A.P."/>
            <person name="Shinohara A."/>
            <person name="Yoshida Y."/>
            <person name="Fujiwara M."/>
            <person name="Mori M."/>
            <person name="Tomita M."/>
            <person name="Arakawa K."/>
        </authorList>
    </citation>
    <scope>NUCLEOTIDE SEQUENCE [LARGE SCALE GENOMIC DNA]</scope>
</reference>
<evidence type="ECO:0000256" key="1">
    <source>
        <dbReference type="SAM" id="MobiDB-lite"/>
    </source>
</evidence>
<sequence>MPYPPNSSKMNGATVTLEGTSTSSFQSSRLSQHRGNYQKSCLQRGMSHSQFTLRDLASVPPIAVVLASWETLCTSQPAIVLQAQIILPSLKRP</sequence>
<feature type="compositionally biased region" description="Low complexity" evidence="1">
    <location>
        <begin position="20"/>
        <end position="30"/>
    </location>
</feature>
<evidence type="ECO:0000313" key="3">
    <source>
        <dbReference type="Proteomes" id="UP000499080"/>
    </source>
</evidence>
<proteinExistence type="predicted"/>
<dbReference type="AlphaFoldDB" id="A0A4Y2JNZ2"/>
<feature type="region of interest" description="Disordered" evidence="1">
    <location>
        <begin position="1"/>
        <end position="32"/>
    </location>
</feature>
<evidence type="ECO:0000313" key="2">
    <source>
        <dbReference type="EMBL" id="GBM91525.1"/>
    </source>
</evidence>
<name>A0A4Y2JNZ2_ARAVE</name>
<dbReference type="Proteomes" id="UP000499080">
    <property type="component" value="Unassembled WGS sequence"/>
</dbReference>
<protein>
    <submittedName>
        <fullName evidence="2">Uncharacterized protein</fullName>
    </submittedName>
</protein>
<accession>A0A4Y2JNZ2</accession>
<dbReference type="EMBL" id="BGPR01003713">
    <property type="protein sequence ID" value="GBM91525.1"/>
    <property type="molecule type" value="Genomic_DNA"/>
</dbReference>
<organism evidence="2 3">
    <name type="scientific">Araneus ventricosus</name>
    <name type="common">Orbweaver spider</name>
    <name type="synonym">Epeira ventricosa</name>
    <dbReference type="NCBI Taxonomy" id="182803"/>
    <lineage>
        <taxon>Eukaryota</taxon>
        <taxon>Metazoa</taxon>
        <taxon>Ecdysozoa</taxon>
        <taxon>Arthropoda</taxon>
        <taxon>Chelicerata</taxon>
        <taxon>Arachnida</taxon>
        <taxon>Araneae</taxon>
        <taxon>Araneomorphae</taxon>
        <taxon>Entelegynae</taxon>
        <taxon>Araneoidea</taxon>
        <taxon>Araneidae</taxon>
        <taxon>Araneus</taxon>
    </lineage>
</organism>
<feature type="compositionally biased region" description="Polar residues" evidence="1">
    <location>
        <begin position="1"/>
        <end position="19"/>
    </location>
</feature>